<dbReference type="InterPro" id="IPR051310">
    <property type="entry name" value="MCP_chemotaxis"/>
</dbReference>
<evidence type="ECO:0000256" key="10">
    <source>
        <dbReference type="ARBA" id="ARBA00029447"/>
    </source>
</evidence>
<dbReference type="PRINTS" id="PR00260">
    <property type="entry name" value="CHEMTRNSDUCR"/>
</dbReference>
<evidence type="ECO:0000256" key="12">
    <source>
        <dbReference type="SAM" id="Coils"/>
    </source>
</evidence>
<evidence type="ECO:0000313" key="16">
    <source>
        <dbReference type="EMBL" id="SNT08600.1"/>
    </source>
</evidence>
<name>A0A239JRY4_9BURK</name>
<dbReference type="PROSITE" id="PS50885">
    <property type="entry name" value="HAMP"/>
    <property type="match status" value="1"/>
</dbReference>
<dbReference type="AlphaFoldDB" id="A0A239JRY4"/>
<keyword evidence="17" id="KW-1185">Reference proteome</keyword>
<sequence>MFQRLSIKTKLVAVTSFLCLATVFVGVQGIYNLSTTNAAVKTLYEDRVVSLGQLNAVQGMMEHNQRAIAMAALSRDAKYSQGQIDGVASRRAAIDSQWKAYMATYLTTEEKSLAAHFEQSRGQFLRDGLEPAIAALRAGDFDQASDIARNQLARHYAPARKDLEALVALQLDVSQAEFGKSQQRYEESRMETIAAVILALLVGASMAWWIIAAVMAGMRDATRIADTVSAGDLSQDFESDRHDEFGALINSLGQMEDKLTDLVTNIKQASDTIQTASDEIAVGNLDLSSRTEQQAASLEETASTMEQLTQTVRQNADNAQQATRLAADASTIAMQGGAVVHDVVATMDAIKAGSQQIAEIISVIDGIAFQTNILALNAAVEAARAGEQGKGFAVVATEVRGLAQRSAAAAKEIKQLIETSVGKVEDGSKLVDRAGQTMEQIVASVKKVSEVMHEIELASAEQSNGIVQVNQAVSEMDKATQQNAALVEQAAAAAQALRDQASHLAREINGFKL</sequence>
<evidence type="ECO:0000256" key="5">
    <source>
        <dbReference type="ARBA" id="ARBA00022519"/>
    </source>
</evidence>
<keyword evidence="4" id="KW-0145">Chemotaxis</keyword>
<keyword evidence="6 13" id="KW-0812">Transmembrane</keyword>
<evidence type="ECO:0000256" key="1">
    <source>
        <dbReference type="ARBA" id="ARBA00004429"/>
    </source>
</evidence>
<evidence type="ECO:0000256" key="13">
    <source>
        <dbReference type="SAM" id="Phobius"/>
    </source>
</evidence>
<organism evidence="16 17">
    <name type="scientific">Noviherbaspirillum humi</name>
    <dbReference type="NCBI Taxonomy" id="1688639"/>
    <lineage>
        <taxon>Bacteria</taxon>
        <taxon>Pseudomonadati</taxon>
        <taxon>Pseudomonadota</taxon>
        <taxon>Betaproteobacteria</taxon>
        <taxon>Burkholderiales</taxon>
        <taxon>Oxalobacteraceae</taxon>
        <taxon>Noviherbaspirillum</taxon>
    </lineage>
</organism>
<dbReference type="OrthoDB" id="8576332at2"/>
<dbReference type="Pfam" id="PF00672">
    <property type="entry name" value="HAMP"/>
    <property type="match status" value="1"/>
</dbReference>
<dbReference type="CDD" id="cd06225">
    <property type="entry name" value="HAMP"/>
    <property type="match status" value="1"/>
</dbReference>
<evidence type="ECO:0000259" key="15">
    <source>
        <dbReference type="PROSITE" id="PS50885"/>
    </source>
</evidence>
<feature type="domain" description="Methyl-accepting transducer" evidence="14">
    <location>
        <begin position="269"/>
        <end position="498"/>
    </location>
</feature>
<keyword evidence="12" id="KW-0175">Coiled coil</keyword>
<dbReference type="Gene3D" id="1.10.287.950">
    <property type="entry name" value="Methyl-accepting chemotaxis protein"/>
    <property type="match status" value="1"/>
</dbReference>
<evidence type="ECO:0000256" key="3">
    <source>
        <dbReference type="ARBA" id="ARBA00022481"/>
    </source>
</evidence>
<dbReference type="InterPro" id="IPR003122">
    <property type="entry name" value="Tar_rcpt_lig-bd"/>
</dbReference>
<proteinExistence type="inferred from homology"/>
<dbReference type="SUPFAM" id="SSF58104">
    <property type="entry name" value="Methyl-accepting chemotaxis protein (MCP) signaling domain"/>
    <property type="match status" value="1"/>
</dbReference>
<feature type="coiled-coil region" evidence="12">
    <location>
        <begin position="469"/>
        <end position="507"/>
    </location>
</feature>
<dbReference type="GO" id="GO:0007165">
    <property type="term" value="P:signal transduction"/>
    <property type="evidence" value="ECO:0007669"/>
    <property type="project" value="UniProtKB-KW"/>
</dbReference>
<dbReference type="FunFam" id="1.10.287.950:FF:000001">
    <property type="entry name" value="Methyl-accepting chemotaxis sensory transducer"/>
    <property type="match status" value="1"/>
</dbReference>
<dbReference type="GO" id="GO:0004888">
    <property type="term" value="F:transmembrane signaling receptor activity"/>
    <property type="evidence" value="ECO:0007669"/>
    <property type="project" value="InterPro"/>
</dbReference>
<comment type="similarity">
    <text evidence="10">Belongs to the methyl-accepting chemotaxis (MCP) protein family.</text>
</comment>
<dbReference type="SMART" id="SM00283">
    <property type="entry name" value="MA"/>
    <property type="match status" value="1"/>
</dbReference>
<evidence type="ECO:0000256" key="6">
    <source>
        <dbReference type="ARBA" id="ARBA00022692"/>
    </source>
</evidence>
<dbReference type="EMBL" id="FZOT01000013">
    <property type="protein sequence ID" value="SNT08600.1"/>
    <property type="molecule type" value="Genomic_DNA"/>
</dbReference>
<reference evidence="16 17" key="1">
    <citation type="submission" date="2017-06" db="EMBL/GenBank/DDBJ databases">
        <authorList>
            <person name="Kim H.J."/>
            <person name="Triplett B.A."/>
        </authorList>
    </citation>
    <scope>NUCLEOTIDE SEQUENCE [LARGE SCALE GENOMIC DNA]</scope>
    <source>
        <strain evidence="16 17">U15</strain>
    </source>
</reference>
<dbReference type="InterPro" id="IPR004090">
    <property type="entry name" value="Chemotax_Me-accpt_rcpt"/>
</dbReference>
<dbReference type="GO" id="GO:0006935">
    <property type="term" value="P:chemotaxis"/>
    <property type="evidence" value="ECO:0007669"/>
    <property type="project" value="UniProtKB-KW"/>
</dbReference>
<dbReference type="PANTHER" id="PTHR43531">
    <property type="entry name" value="PROTEIN ICFG"/>
    <property type="match status" value="1"/>
</dbReference>
<dbReference type="InterPro" id="IPR004089">
    <property type="entry name" value="MCPsignal_dom"/>
</dbReference>
<keyword evidence="8 13" id="KW-0472">Membrane</keyword>
<keyword evidence="5" id="KW-0997">Cell inner membrane</keyword>
<dbReference type="Pfam" id="PF02203">
    <property type="entry name" value="TarH"/>
    <property type="match status" value="1"/>
</dbReference>
<evidence type="ECO:0000256" key="2">
    <source>
        <dbReference type="ARBA" id="ARBA00022475"/>
    </source>
</evidence>
<dbReference type="RefSeq" id="WP_089400579.1">
    <property type="nucleotide sequence ID" value="NZ_FZOT01000013.1"/>
</dbReference>
<dbReference type="CDD" id="cd11386">
    <property type="entry name" value="MCP_signal"/>
    <property type="match status" value="1"/>
</dbReference>
<keyword evidence="9 11" id="KW-0807">Transducer</keyword>
<keyword evidence="2" id="KW-1003">Cell membrane</keyword>
<feature type="domain" description="HAMP" evidence="15">
    <location>
        <begin position="212"/>
        <end position="264"/>
    </location>
</feature>
<keyword evidence="3" id="KW-0488">Methylation</keyword>
<evidence type="ECO:0000256" key="4">
    <source>
        <dbReference type="ARBA" id="ARBA00022500"/>
    </source>
</evidence>
<evidence type="ECO:0000313" key="17">
    <source>
        <dbReference type="Proteomes" id="UP000198284"/>
    </source>
</evidence>
<evidence type="ECO:0000256" key="11">
    <source>
        <dbReference type="PROSITE-ProRule" id="PRU00284"/>
    </source>
</evidence>
<dbReference type="Proteomes" id="UP000198284">
    <property type="component" value="Unassembled WGS sequence"/>
</dbReference>
<protein>
    <submittedName>
        <fullName evidence="16">Methyl-accepting chemotaxis sensory transducer with TarH sensor</fullName>
    </submittedName>
</protein>
<accession>A0A239JRY4</accession>
<dbReference type="SMART" id="SM00304">
    <property type="entry name" value="HAMP"/>
    <property type="match status" value="1"/>
</dbReference>
<dbReference type="PROSITE" id="PS50111">
    <property type="entry name" value="CHEMOTAXIS_TRANSDUC_2"/>
    <property type="match status" value="1"/>
</dbReference>
<evidence type="ECO:0000256" key="9">
    <source>
        <dbReference type="ARBA" id="ARBA00023224"/>
    </source>
</evidence>
<dbReference type="Pfam" id="PF00015">
    <property type="entry name" value="MCPsignal"/>
    <property type="match status" value="1"/>
</dbReference>
<keyword evidence="7 13" id="KW-1133">Transmembrane helix</keyword>
<dbReference type="PANTHER" id="PTHR43531:SF14">
    <property type="entry name" value="METHYL-ACCEPTING CHEMOTAXIS PROTEIN I-RELATED"/>
    <property type="match status" value="1"/>
</dbReference>
<feature type="transmembrane region" description="Helical" evidence="13">
    <location>
        <begin position="193"/>
        <end position="214"/>
    </location>
</feature>
<evidence type="ECO:0000256" key="8">
    <source>
        <dbReference type="ARBA" id="ARBA00023136"/>
    </source>
</evidence>
<gene>
    <name evidence="16" type="ORF">SAMN06265795_11379</name>
</gene>
<dbReference type="InterPro" id="IPR003660">
    <property type="entry name" value="HAMP_dom"/>
</dbReference>
<evidence type="ECO:0000259" key="14">
    <source>
        <dbReference type="PROSITE" id="PS50111"/>
    </source>
</evidence>
<evidence type="ECO:0000256" key="7">
    <source>
        <dbReference type="ARBA" id="ARBA00022989"/>
    </source>
</evidence>
<dbReference type="GO" id="GO:0005886">
    <property type="term" value="C:plasma membrane"/>
    <property type="evidence" value="ECO:0007669"/>
    <property type="project" value="UniProtKB-SubCell"/>
</dbReference>
<comment type="subcellular location">
    <subcellularLocation>
        <location evidence="1">Cell inner membrane</location>
        <topology evidence="1">Multi-pass membrane protein</topology>
    </subcellularLocation>
</comment>
<feature type="coiled-coil region" evidence="12">
    <location>
        <begin position="252"/>
        <end position="308"/>
    </location>
</feature>